<protein>
    <recommendedName>
        <fullName evidence="3">2',5' RNA ligase family</fullName>
    </recommendedName>
</protein>
<evidence type="ECO:0000313" key="2">
    <source>
        <dbReference type="Proteomes" id="UP000075531"/>
    </source>
</evidence>
<comment type="caution">
    <text evidence="1">The sequence shown here is derived from an EMBL/GenBank/DDBJ whole genome shotgun (WGS) entry which is preliminary data.</text>
</comment>
<reference evidence="1 2" key="1">
    <citation type="submission" date="2016-02" db="EMBL/GenBank/DDBJ databases">
        <title>Genome sequence of Clostridium tepidiprofundi DSM 19306.</title>
        <authorList>
            <person name="Poehlein A."/>
            <person name="Daniel R."/>
        </authorList>
    </citation>
    <scope>NUCLEOTIDE SEQUENCE [LARGE SCALE GENOMIC DNA]</scope>
    <source>
        <strain evidence="1 2">DSM 19306</strain>
    </source>
</reference>
<dbReference type="PATRIC" id="fig|1121338.3.peg.2251"/>
<gene>
    <name evidence="1" type="ORF">CLTEP_21610</name>
</gene>
<proteinExistence type="predicted"/>
<dbReference type="STRING" id="1121338.CLTEP_21610"/>
<organism evidence="1 2">
    <name type="scientific">Clostridium tepidiprofundi DSM 19306</name>
    <dbReference type="NCBI Taxonomy" id="1121338"/>
    <lineage>
        <taxon>Bacteria</taxon>
        <taxon>Bacillati</taxon>
        <taxon>Bacillota</taxon>
        <taxon>Clostridia</taxon>
        <taxon>Eubacteriales</taxon>
        <taxon>Clostridiaceae</taxon>
        <taxon>Clostridium</taxon>
    </lineage>
</organism>
<accession>A0A151B042</accession>
<name>A0A151B042_9CLOT</name>
<dbReference type="PANTHER" id="PTHR40037:SF1">
    <property type="entry name" value="PHOSPHOESTERASE SAOUHSC_00951-RELATED"/>
    <property type="match status" value="1"/>
</dbReference>
<keyword evidence="2" id="KW-1185">Reference proteome</keyword>
<evidence type="ECO:0000313" key="1">
    <source>
        <dbReference type="EMBL" id="KYH33268.1"/>
    </source>
</evidence>
<dbReference type="PANTHER" id="PTHR40037">
    <property type="entry name" value="PHOSPHOESTERASE YJCG-RELATED"/>
    <property type="match status" value="1"/>
</dbReference>
<dbReference type="EMBL" id="LTBA01000034">
    <property type="protein sequence ID" value="KYH33268.1"/>
    <property type="molecule type" value="Genomic_DNA"/>
</dbReference>
<dbReference type="Gene3D" id="3.90.1140.10">
    <property type="entry name" value="Cyclic phosphodiesterase"/>
    <property type="match status" value="1"/>
</dbReference>
<dbReference type="SUPFAM" id="SSF55144">
    <property type="entry name" value="LigT-like"/>
    <property type="match status" value="1"/>
</dbReference>
<dbReference type="Pfam" id="PF13563">
    <property type="entry name" value="2_5_RNA_ligase2"/>
    <property type="match status" value="1"/>
</dbReference>
<evidence type="ECO:0008006" key="3">
    <source>
        <dbReference type="Google" id="ProtNLM"/>
    </source>
</evidence>
<sequence>MNCNMNRRTIMVFPQFDNINIIDGIREKYDPLANHVRPHITLVFTFESNITSSEIKEHVEKVLTGMKPFRLTMGDIIKIDNTLGKYLFLSLNEGIDDIKKLSLKLYTGILEQYKPEWLNENTFLPHMTLGNFTSRNELNKAFKDVETIKETFTTIVNKVSVEIIDENENSTIDIEVNL</sequence>
<dbReference type="Proteomes" id="UP000075531">
    <property type="component" value="Unassembled WGS sequence"/>
</dbReference>
<dbReference type="RefSeq" id="WP_242863922.1">
    <property type="nucleotide sequence ID" value="NZ_LTBA01000034.1"/>
</dbReference>
<dbReference type="InterPro" id="IPR009097">
    <property type="entry name" value="Cyclic_Pdiesterase"/>
</dbReference>
<dbReference type="AlphaFoldDB" id="A0A151B042"/>
<dbReference type="InterPro" id="IPR050580">
    <property type="entry name" value="2H_phosphoesterase_YjcG-like"/>
</dbReference>